<evidence type="ECO:0000256" key="5">
    <source>
        <dbReference type="ARBA" id="ARBA00022801"/>
    </source>
</evidence>
<dbReference type="InterPro" id="IPR000477">
    <property type="entry name" value="RT_dom"/>
</dbReference>
<dbReference type="Pfam" id="PF17917">
    <property type="entry name" value="RT_RNaseH"/>
    <property type="match status" value="1"/>
</dbReference>
<dbReference type="EMBL" id="LT558117">
    <property type="protein sequence ID" value="SAM62648.1"/>
    <property type="molecule type" value="Genomic_DNA"/>
</dbReference>
<keyword evidence="2" id="KW-0548">Nucleotidyltransferase</keyword>
<reference evidence="11" key="1">
    <citation type="submission" date="2016-04" db="EMBL/GenBank/DDBJ databases">
        <authorList>
            <person name="Guldener U."/>
            <person name="Guldener U."/>
        </authorList>
    </citation>
    <scope>NUCLEOTIDE SEQUENCE [LARGE SCALE GENOMIC DNA]</scope>
    <source>
        <strain evidence="11">UB2112</strain>
    </source>
</reference>
<dbReference type="SUPFAM" id="SSF53098">
    <property type="entry name" value="Ribonuclease H-like"/>
    <property type="match status" value="1"/>
</dbReference>
<dbReference type="Gene3D" id="3.10.10.10">
    <property type="entry name" value="HIV Type 1 Reverse Transcriptase, subunit A, domain 1"/>
    <property type="match status" value="1"/>
</dbReference>
<evidence type="ECO:0000256" key="2">
    <source>
        <dbReference type="ARBA" id="ARBA00022695"/>
    </source>
</evidence>
<evidence type="ECO:0000256" key="8">
    <source>
        <dbReference type="SAM" id="MobiDB-lite"/>
    </source>
</evidence>
<dbReference type="PANTHER" id="PTHR37984">
    <property type="entry name" value="PROTEIN CBG26694"/>
    <property type="match status" value="1"/>
</dbReference>
<evidence type="ECO:0000256" key="7">
    <source>
        <dbReference type="ARBA" id="ARBA00022918"/>
    </source>
</evidence>
<dbReference type="GO" id="GO:0016787">
    <property type="term" value="F:hydrolase activity"/>
    <property type="evidence" value="ECO:0007669"/>
    <property type="project" value="UniProtKB-KW"/>
</dbReference>
<dbReference type="InterPro" id="IPR050951">
    <property type="entry name" value="Retrovirus_Pol_polyprotein"/>
</dbReference>
<dbReference type="GO" id="GO:0004519">
    <property type="term" value="F:endonuclease activity"/>
    <property type="evidence" value="ECO:0007669"/>
    <property type="project" value="UniProtKB-KW"/>
</dbReference>
<organism evidence="10 11">
    <name type="scientific">Ustilago bromivora</name>
    <dbReference type="NCBI Taxonomy" id="307758"/>
    <lineage>
        <taxon>Eukaryota</taxon>
        <taxon>Fungi</taxon>
        <taxon>Dikarya</taxon>
        <taxon>Basidiomycota</taxon>
        <taxon>Ustilaginomycotina</taxon>
        <taxon>Ustilaginomycetes</taxon>
        <taxon>Ustilaginales</taxon>
        <taxon>Ustilaginaceae</taxon>
        <taxon>Ustilago</taxon>
    </lineage>
</organism>
<dbReference type="Pfam" id="PF00078">
    <property type="entry name" value="RVT_1"/>
    <property type="match status" value="1"/>
</dbReference>
<sequence length="645" mass="73355">MGRGPPDKDCKSVKLHGHEFILAEHLIQAALEDGPIGFMLLDTPPLSLLAFGFVPTGANRGVEMEVEADEPVTVKDIPELYQHLWEVFDEVEADKLPPHTEHNLWLESAKGSRPPQGPLYLRGPKEMAKLRKYLDKNLAKGFIQLFLLCKARIYSKLDLKAAYNLIHIANRDEWKTVFGTQLRLYEYLVMLFGLVNAPAHFQSFINHIFRNIIGIYVVIYLDDFLIFSDMEEGHINHITEILICLKKHQLFVKLSKSHFACITKPLMSLVKPTEQFKKFELPEDATQAFHKLIQAFTTAGVLKHFDYHLPTQLETDASDFAIAGVLKQEHKGCWHPVDYYSRKMASAEKNYKIHDKELLAMVACLTQWHHMLAGLPSQLVILTDHKALKYFKSQCCITGRQARWADMQPAGEEQEHNVRQLLPSHMFEEVKDKVDPKDTNRMTVSDATSILVAATPTMESIASQGLLGLARTFQPLDKELQEMHTKRPFELKDGLWHKDKCLVIPRVTMPGKTNECRTQSTRETPQHQPYGLLQPLSTPERPWGSISLDFIEGLPLSKGYDSILVIVDQLTKYTVMVPMTKSVTAEQTAMLLKTNFFPQFGALDHIVSDRGWQFISKSWSAFISSLGAKHSLSMAYHPQTNGQTE</sequence>
<dbReference type="PANTHER" id="PTHR37984:SF5">
    <property type="entry name" value="PROTEIN NYNRIN-LIKE"/>
    <property type="match status" value="1"/>
</dbReference>
<keyword evidence="7" id="KW-0695">RNA-directed DNA polymerase</keyword>
<dbReference type="InterPro" id="IPR043128">
    <property type="entry name" value="Rev_trsase/Diguanyl_cyclase"/>
</dbReference>
<dbReference type="InterPro" id="IPR012337">
    <property type="entry name" value="RNaseH-like_sf"/>
</dbReference>
<accession>A0A1K0FVS6</accession>
<evidence type="ECO:0000313" key="10">
    <source>
        <dbReference type="EMBL" id="SAM62648.1"/>
    </source>
</evidence>
<dbReference type="CDD" id="cd09274">
    <property type="entry name" value="RNase_HI_RT_Ty3"/>
    <property type="match status" value="1"/>
</dbReference>
<dbReference type="Gene3D" id="3.30.70.270">
    <property type="match status" value="1"/>
</dbReference>
<keyword evidence="1" id="KW-0808">Transferase</keyword>
<dbReference type="GO" id="GO:0005634">
    <property type="term" value="C:nucleus"/>
    <property type="evidence" value="ECO:0007669"/>
    <property type="project" value="UniProtKB-ARBA"/>
</dbReference>
<evidence type="ECO:0000313" key="11">
    <source>
        <dbReference type="Proteomes" id="UP000179920"/>
    </source>
</evidence>
<dbReference type="GO" id="GO:0015074">
    <property type="term" value="P:DNA integration"/>
    <property type="evidence" value="ECO:0007669"/>
    <property type="project" value="InterPro"/>
</dbReference>
<dbReference type="InterPro" id="IPR041373">
    <property type="entry name" value="RT_RNaseH"/>
</dbReference>
<evidence type="ECO:0000256" key="1">
    <source>
        <dbReference type="ARBA" id="ARBA00022679"/>
    </source>
</evidence>
<keyword evidence="6" id="KW-0694">RNA-binding</keyword>
<gene>
    <name evidence="10" type="ORF">UBRO_20153</name>
</gene>
<dbReference type="FunFam" id="3.10.20.370:FF:000001">
    <property type="entry name" value="Retrovirus-related Pol polyprotein from transposon 17.6-like protein"/>
    <property type="match status" value="1"/>
</dbReference>
<feature type="compositionally biased region" description="Polar residues" evidence="8">
    <location>
        <begin position="516"/>
        <end position="527"/>
    </location>
</feature>
<keyword evidence="5" id="KW-0378">Hydrolase</keyword>
<feature type="domain" description="Integrase catalytic" evidence="9">
    <location>
        <begin position="538"/>
        <end position="645"/>
    </location>
</feature>
<proteinExistence type="predicted"/>
<evidence type="ECO:0000256" key="6">
    <source>
        <dbReference type="ARBA" id="ARBA00022884"/>
    </source>
</evidence>
<name>A0A1K0FVS6_9BASI</name>
<dbReference type="InterPro" id="IPR036397">
    <property type="entry name" value="RNaseH_sf"/>
</dbReference>
<dbReference type="Gene3D" id="3.10.20.370">
    <property type="match status" value="1"/>
</dbReference>
<dbReference type="GO" id="GO:0003723">
    <property type="term" value="F:RNA binding"/>
    <property type="evidence" value="ECO:0007669"/>
    <property type="project" value="UniProtKB-KW"/>
</dbReference>
<keyword evidence="3" id="KW-0540">Nuclease</keyword>
<dbReference type="CDD" id="cd01647">
    <property type="entry name" value="RT_LTR"/>
    <property type="match status" value="1"/>
</dbReference>
<dbReference type="Pfam" id="PF00665">
    <property type="entry name" value="rve"/>
    <property type="match status" value="1"/>
</dbReference>
<evidence type="ECO:0000259" key="9">
    <source>
        <dbReference type="PROSITE" id="PS50994"/>
    </source>
</evidence>
<dbReference type="Gene3D" id="3.30.420.10">
    <property type="entry name" value="Ribonuclease H-like superfamily/Ribonuclease H"/>
    <property type="match status" value="1"/>
</dbReference>
<dbReference type="InterPro" id="IPR043502">
    <property type="entry name" value="DNA/RNA_pol_sf"/>
</dbReference>
<protein>
    <submittedName>
        <fullName evidence="10">Related to Gag-pol polyprotein</fullName>
    </submittedName>
</protein>
<dbReference type="AlphaFoldDB" id="A0A1K0FVS6"/>
<dbReference type="GO" id="GO:0003964">
    <property type="term" value="F:RNA-directed DNA polymerase activity"/>
    <property type="evidence" value="ECO:0007669"/>
    <property type="project" value="UniProtKB-KW"/>
</dbReference>
<feature type="region of interest" description="Disordered" evidence="8">
    <location>
        <begin position="512"/>
        <end position="532"/>
    </location>
</feature>
<evidence type="ECO:0000256" key="4">
    <source>
        <dbReference type="ARBA" id="ARBA00022759"/>
    </source>
</evidence>
<keyword evidence="4" id="KW-0255">Endonuclease</keyword>
<evidence type="ECO:0000256" key="3">
    <source>
        <dbReference type="ARBA" id="ARBA00022722"/>
    </source>
</evidence>
<dbReference type="Proteomes" id="UP000179920">
    <property type="component" value="Chromosome I"/>
</dbReference>
<dbReference type="InterPro" id="IPR001584">
    <property type="entry name" value="Integrase_cat-core"/>
</dbReference>
<dbReference type="SUPFAM" id="SSF56672">
    <property type="entry name" value="DNA/RNA polymerases"/>
    <property type="match status" value="1"/>
</dbReference>
<dbReference type="PROSITE" id="PS50994">
    <property type="entry name" value="INTEGRASE"/>
    <property type="match status" value="1"/>
</dbReference>